<accession>A0ABP9X610</accession>
<name>A0ABP9X610_9CHLR</name>
<dbReference type="InterPro" id="IPR027417">
    <property type="entry name" value="P-loop_NTPase"/>
</dbReference>
<comment type="caution">
    <text evidence="1">The sequence shown here is derived from an EMBL/GenBank/DDBJ whole genome shotgun (WGS) entry which is preliminary data.</text>
</comment>
<gene>
    <name evidence="1" type="ORF">Hgul01_04646</name>
</gene>
<dbReference type="EMBL" id="BAABRU010000024">
    <property type="protein sequence ID" value="GAA5530823.1"/>
    <property type="molecule type" value="Genomic_DNA"/>
</dbReference>
<dbReference type="PANTHER" id="PTHR43883">
    <property type="entry name" value="SLR0207 PROTEIN"/>
    <property type="match status" value="1"/>
</dbReference>
<dbReference type="Pfam" id="PF13671">
    <property type="entry name" value="AAA_33"/>
    <property type="match status" value="1"/>
</dbReference>
<dbReference type="PIRSF" id="PIRSF037081">
    <property type="entry name" value="P-loop_All4644_prd"/>
    <property type="match status" value="1"/>
</dbReference>
<dbReference type="InterPro" id="IPR052732">
    <property type="entry name" value="Cell-binding_unc_protein"/>
</dbReference>
<keyword evidence="2" id="KW-1185">Reference proteome</keyword>
<evidence type="ECO:0000313" key="1">
    <source>
        <dbReference type="EMBL" id="GAA5530823.1"/>
    </source>
</evidence>
<evidence type="ECO:0000313" key="2">
    <source>
        <dbReference type="Proteomes" id="UP001428290"/>
    </source>
</evidence>
<proteinExistence type="predicted"/>
<dbReference type="RefSeq" id="WP_345724419.1">
    <property type="nucleotide sequence ID" value="NZ_BAABRU010000024.1"/>
</dbReference>
<dbReference type="Proteomes" id="UP001428290">
    <property type="component" value="Unassembled WGS sequence"/>
</dbReference>
<reference evidence="1 2" key="1">
    <citation type="submission" date="2024-02" db="EMBL/GenBank/DDBJ databases">
        <title>Herpetosiphon gulosus NBRC 112829.</title>
        <authorList>
            <person name="Ichikawa N."/>
            <person name="Katano-Makiyama Y."/>
            <person name="Hidaka K."/>
        </authorList>
    </citation>
    <scope>NUCLEOTIDE SEQUENCE [LARGE SCALE GENOMIC DNA]</scope>
    <source>
        <strain evidence="1 2">NBRC 112829</strain>
    </source>
</reference>
<sequence>MIFMEQPSLLLLAGLPASGKSTLTRRLAALGATIVSLDTIRAELGDVTDQSRNSDVLAIAQMRVETALLDGQWVVLDATNLRRAWRARWERLAAELQVPIRIHWVRTPLLLCLWRNWRRERRVPVRVILRMWRETEY</sequence>
<dbReference type="PANTHER" id="PTHR43883:SF1">
    <property type="entry name" value="GLUCONOKINASE"/>
    <property type="match status" value="1"/>
</dbReference>
<organism evidence="1 2">
    <name type="scientific">Herpetosiphon gulosus</name>
    <dbReference type="NCBI Taxonomy" id="1973496"/>
    <lineage>
        <taxon>Bacteria</taxon>
        <taxon>Bacillati</taxon>
        <taxon>Chloroflexota</taxon>
        <taxon>Chloroflexia</taxon>
        <taxon>Herpetosiphonales</taxon>
        <taxon>Herpetosiphonaceae</taxon>
        <taxon>Herpetosiphon</taxon>
    </lineage>
</organism>
<protein>
    <submittedName>
        <fullName evidence="1">Uncharacterized protein</fullName>
    </submittedName>
</protein>
<dbReference type="InterPro" id="IPR017101">
    <property type="entry name" value="P-loop_ATP/GTP-bd_All4644_prd"/>
</dbReference>
<dbReference type="SUPFAM" id="SSF52540">
    <property type="entry name" value="P-loop containing nucleoside triphosphate hydrolases"/>
    <property type="match status" value="1"/>
</dbReference>
<dbReference type="Gene3D" id="3.40.50.300">
    <property type="entry name" value="P-loop containing nucleotide triphosphate hydrolases"/>
    <property type="match status" value="1"/>
</dbReference>